<name>A0A9P8WA33_9HYPO</name>
<dbReference type="InterPro" id="IPR012880">
    <property type="entry name" value="Gryzun"/>
</dbReference>
<dbReference type="OrthoDB" id="6278596at2759"/>
<evidence type="ECO:0000256" key="1">
    <source>
        <dbReference type="SAM" id="MobiDB-lite"/>
    </source>
</evidence>
<proteinExistence type="predicted"/>
<organism evidence="4 5">
    <name type="scientific">Thelonectria olida</name>
    <dbReference type="NCBI Taxonomy" id="1576542"/>
    <lineage>
        <taxon>Eukaryota</taxon>
        <taxon>Fungi</taxon>
        <taxon>Dikarya</taxon>
        <taxon>Ascomycota</taxon>
        <taxon>Pezizomycotina</taxon>
        <taxon>Sordariomycetes</taxon>
        <taxon>Hypocreomycetidae</taxon>
        <taxon>Hypocreales</taxon>
        <taxon>Nectriaceae</taxon>
        <taxon>Thelonectria</taxon>
    </lineage>
</organism>
<evidence type="ECO:0000313" key="5">
    <source>
        <dbReference type="Proteomes" id="UP000777438"/>
    </source>
</evidence>
<dbReference type="PANTHER" id="PTHR14374:SF0">
    <property type="entry name" value="TRAFFICKING PROTEIN PARTICLE COMPLEX SUBUNIT 11"/>
    <property type="match status" value="1"/>
</dbReference>
<dbReference type="Pfam" id="PF07919">
    <property type="entry name" value="Gryzun"/>
    <property type="match status" value="1"/>
</dbReference>
<dbReference type="EMBL" id="JAGPYM010000005">
    <property type="protein sequence ID" value="KAH6894420.1"/>
    <property type="molecule type" value="Genomic_DNA"/>
</dbReference>
<protein>
    <submittedName>
        <fullName evidence="4">Gryzun, putative trafficking through golgi-domain-containing protein</fullName>
    </submittedName>
</protein>
<feature type="region of interest" description="Disordered" evidence="1">
    <location>
        <begin position="1210"/>
        <end position="1241"/>
    </location>
</feature>
<feature type="domain" description="Trafficking protein particle complex subunit 11" evidence="3">
    <location>
        <begin position="338"/>
        <end position="605"/>
    </location>
</feature>
<accession>A0A9P8WA33</accession>
<sequence length="1241" mass="138306">MDGYPAGSLDHNVPFLVAAGLNAETYALPLNAELKDQGILLRSELPHLEGKEADVLTQYFKEVDAQGKSWSGVTREEGHRFRIKTLGRSFILPPRRARLPENIEPLDAAPILHSPFSPLSPASALYPDGLIDAQWIKKHQELVPSVYLCFYSLTSDPTSKTLQDNHIKSDINNLKSALARSGFKTRLAIVLLGDGDGTPLSLTDGISERLENIRRGTALDPKSVFYIPPQESPEELKEVINSILGVLYTSAVEYYRDLGRHARKKRSRGIAPQPTVPPTYGTSQTLSLPDWNFRYDFKSAVFAEFRQETDAALRSFEQAYEVLLGQDVLDIIPSWNPRWNEARLLSDVIAIRILRCHLWMGQNTLAVRRWQSHRDRIGDFVDRRGRGTNNYGWQAWEARWATVMANLIENVGVPSLAPATMALYLQPEKAVLGERLQPWELLHHTGYWYRIAARHLTARRTLAFKIPEEDRNPPDSSPASLVASKAYTYDTYMCPEPYQEYPLSGKGVNHSQLIIDCLKKAGFQFQARKQTRITAEISLDCAREMVNLEQWDDAVEALRPFWEDTSFRSQGWVDISEELCWLMRRAASGAGRADLVVAADWELMNNHFHRRPQWPYDIKKSLDGVATNSPPSISLSDDTTGSFISASLVFRNKEGKAGDICTAQLALTPHTFRDAAPVPLDTLKVEFNGSLKPIVLKHIAEESEQASNPGVAISPITLKEDVLEDSEDELPALLRGEADLTIKPGQTRVFEMRIPLREPGEATASNITLSHKNEKFSLDYRLSIRDGDPVVGWYIPGSSKPRHIRPQAHVCQIQPRPPKMEIKLAEPLGQFYANEPIELQLELVNNEEEAASVKLDLHLFGKEVPGLRVLVGDHEGTAEPTVEESTVSGLALGTIEKAASFKVLVHLDPAQVPTTLDLHMRASYHLASDSATPIMQLLTMQLNVVNAFEANYDLVPRLHPDPWPSLFDYEGLLEAPGAEGSGVARGFAQKWCLLCHYASFAQEDVKIIGLELKVLSCVGGGRCNVVQGPVVPQEGLSVAPKTMHEVQFDLVAQKISLDDRQPVTLDLAFVIQWQRQNLGDGPVNTTTMPVGKYVVLGTEPRVLAGVCYSTGDEPSLVQLDMTIENPSNHFLTFGLTMEPSEEFAFSGSKQTTLNLLPQSRRTATYRLLPFVGGDYVRPGLTVRDKYFQKILRIIPTEGMKIDKDGLLVWVPGSKDDEESKAEEGDDDDDDGEEDDEAENAA</sequence>
<feature type="compositionally biased region" description="Acidic residues" evidence="1">
    <location>
        <begin position="1215"/>
        <end position="1241"/>
    </location>
</feature>
<dbReference type="Proteomes" id="UP000777438">
    <property type="component" value="Unassembled WGS sequence"/>
</dbReference>
<dbReference type="Pfam" id="PF11817">
    <property type="entry name" value="Foie-gras_1"/>
    <property type="match status" value="1"/>
</dbReference>
<comment type="caution">
    <text evidence="4">The sequence shown here is derived from an EMBL/GenBank/DDBJ whole genome shotgun (WGS) entry which is preliminary data.</text>
</comment>
<evidence type="ECO:0000259" key="2">
    <source>
        <dbReference type="Pfam" id="PF07919"/>
    </source>
</evidence>
<dbReference type="InterPro" id="IPR021773">
    <property type="entry name" value="TPC11"/>
</dbReference>
<feature type="domain" description="Gryzun putative trafficking through Golgi" evidence="2">
    <location>
        <begin position="633"/>
        <end position="1211"/>
    </location>
</feature>
<keyword evidence="5" id="KW-1185">Reference proteome</keyword>
<gene>
    <name evidence="4" type="ORF">B0T10DRAFT_558553</name>
</gene>
<reference evidence="4 5" key="1">
    <citation type="journal article" date="2021" name="Nat. Commun.">
        <title>Genetic determinants of endophytism in the Arabidopsis root mycobiome.</title>
        <authorList>
            <person name="Mesny F."/>
            <person name="Miyauchi S."/>
            <person name="Thiergart T."/>
            <person name="Pickel B."/>
            <person name="Atanasova L."/>
            <person name="Karlsson M."/>
            <person name="Huettel B."/>
            <person name="Barry K.W."/>
            <person name="Haridas S."/>
            <person name="Chen C."/>
            <person name="Bauer D."/>
            <person name="Andreopoulos W."/>
            <person name="Pangilinan J."/>
            <person name="LaButti K."/>
            <person name="Riley R."/>
            <person name="Lipzen A."/>
            <person name="Clum A."/>
            <person name="Drula E."/>
            <person name="Henrissat B."/>
            <person name="Kohler A."/>
            <person name="Grigoriev I.V."/>
            <person name="Martin F.M."/>
            <person name="Hacquard S."/>
        </authorList>
    </citation>
    <scope>NUCLEOTIDE SEQUENCE [LARGE SCALE GENOMIC DNA]</scope>
    <source>
        <strain evidence="4 5">MPI-CAGE-CH-0241</strain>
    </source>
</reference>
<evidence type="ECO:0000259" key="3">
    <source>
        <dbReference type="Pfam" id="PF11817"/>
    </source>
</evidence>
<dbReference type="PANTHER" id="PTHR14374">
    <property type="entry name" value="FOIE GRAS"/>
    <property type="match status" value="1"/>
</dbReference>
<dbReference type="AlphaFoldDB" id="A0A9P8WA33"/>
<evidence type="ECO:0000313" key="4">
    <source>
        <dbReference type="EMBL" id="KAH6894420.1"/>
    </source>
</evidence>